<accession>A0AAN9XQR0</accession>
<evidence type="ECO:0000313" key="1">
    <source>
        <dbReference type="EMBL" id="KAK7404363.1"/>
    </source>
</evidence>
<dbReference type="EMBL" id="JAYMYS010000002">
    <property type="protein sequence ID" value="KAK7404363.1"/>
    <property type="molecule type" value="Genomic_DNA"/>
</dbReference>
<keyword evidence="2" id="KW-1185">Reference proteome</keyword>
<proteinExistence type="predicted"/>
<organism evidence="1 2">
    <name type="scientific">Psophocarpus tetragonolobus</name>
    <name type="common">Winged bean</name>
    <name type="synonym">Dolichos tetragonolobus</name>
    <dbReference type="NCBI Taxonomy" id="3891"/>
    <lineage>
        <taxon>Eukaryota</taxon>
        <taxon>Viridiplantae</taxon>
        <taxon>Streptophyta</taxon>
        <taxon>Embryophyta</taxon>
        <taxon>Tracheophyta</taxon>
        <taxon>Spermatophyta</taxon>
        <taxon>Magnoliopsida</taxon>
        <taxon>eudicotyledons</taxon>
        <taxon>Gunneridae</taxon>
        <taxon>Pentapetalae</taxon>
        <taxon>rosids</taxon>
        <taxon>fabids</taxon>
        <taxon>Fabales</taxon>
        <taxon>Fabaceae</taxon>
        <taxon>Papilionoideae</taxon>
        <taxon>50 kb inversion clade</taxon>
        <taxon>NPAAA clade</taxon>
        <taxon>indigoferoid/millettioid clade</taxon>
        <taxon>Phaseoleae</taxon>
        <taxon>Psophocarpus</taxon>
    </lineage>
</organism>
<reference evidence="1 2" key="1">
    <citation type="submission" date="2024-01" db="EMBL/GenBank/DDBJ databases">
        <title>The genomes of 5 underutilized Papilionoideae crops provide insights into root nodulation and disease resistanc.</title>
        <authorList>
            <person name="Jiang F."/>
        </authorList>
    </citation>
    <scope>NUCLEOTIDE SEQUENCE [LARGE SCALE GENOMIC DNA]</scope>
    <source>
        <strain evidence="1">DUOXIRENSHENG_FW03</strain>
        <tissue evidence="1">Leaves</tissue>
    </source>
</reference>
<dbReference type="AlphaFoldDB" id="A0AAN9XQR0"/>
<evidence type="ECO:0000313" key="2">
    <source>
        <dbReference type="Proteomes" id="UP001386955"/>
    </source>
</evidence>
<comment type="caution">
    <text evidence="1">The sequence shown here is derived from an EMBL/GenBank/DDBJ whole genome shotgun (WGS) entry which is preliminary data.</text>
</comment>
<dbReference type="Proteomes" id="UP001386955">
    <property type="component" value="Unassembled WGS sequence"/>
</dbReference>
<gene>
    <name evidence="1" type="ORF">VNO78_05205</name>
</gene>
<protein>
    <submittedName>
        <fullName evidence="1">Uncharacterized protein</fullName>
    </submittedName>
</protein>
<sequence>MAQCLSQNISITSLFLTFMLMLSNSITSRLHLLPGFSRVALSLSLQPHSQGLALNCSSSEYDSIPDALASSVLNVYQILMAPNTYQQQALPALKPHKGVLVSIELKLVWYTLDSAIRCV</sequence>
<name>A0AAN9XQR0_PSOTE</name>